<keyword evidence="6" id="KW-0028">Amino-acid biosynthesis</keyword>
<evidence type="ECO:0000256" key="1">
    <source>
        <dbReference type="ARBA" id="ARBA00001946"/>
    </source>
</evidence>
<evidence type="ECO:0000256" key="4">
    <source>
        <dbReference type="ARBA" id="ARBA00012640"/>
    </source>
</evidence>
<dbReference type="GO" id="GO:0036424">
    <property type="term" value="F:L-phosphoserine phosphatase activity"/>
    <property type="evidence" value="ECO:0007669"/>
    <property type="project" value="InterPro"/>
</dbReference>
<dbReference type="NCBIfam" id="TIGR00338">
    <property type="entry name" value="serB"/>
    <property type="match status" value="1"/>
</dbReference>
<dbReference type="PANTHER" id="PTHR43344">
    <property type="entry name" value="PHOSPHOSERINE PHOSPHATASE"/>
    <property type="match status" value="1"/>
</dbReference>
<name>A0A2P5SW81_9GAMM</name>
<evidence type="ECO:0000256" key="13">
    <source>
        <dbReference type="ARBA" id="ARBA00048523"/>
    </source>
</evidence>
<comment type="catalytic activity">
    <reaction evidence="12">
        <text>O-phospho-L-serine + H2O = L-serine + phosphate</text>
        <dbReference type="Rhea" id="RHEA:21208"/>
        <dbReference type="ChEBI" id="CHEBI:15377"/>
        <dbReference type="ChEBI" id="CHEBI:33384"/>
        <dbReference type="ChEBI" id="CHEBI:43474"/>
        <dbReference type="ChEBI" id="CHEBI:57524"/>
        <dbReference type="EC" id="3.1.3.3"/>
    </reaction>
</comment>
<dbReference type="GO" id="GO:0006564">
    <property type="term" value="P:L-serine biosynthetic process"/>
    <property type="evidence" value="ECO:0007669"/>
    <property type="project" value="UniProtKB-KW"/>
</dbReference>
<dbReference type="EMBL" id="PDKU01000002">
    <property type="protein sequence ID" value="PPI86571.1"/>
    <property type="molecule type" value="Genomic_DNA"/>
</dbReference>
<gene>
    <name evidence="16" type="primary">serB</name>
    <name evidence="16" type="ORF">CRV10_01865</name>
</gene>
<reference evidence="16 17" key="1">
    <citation type="journal article" date="2018" name="Genome Biol. Evol.">
        <title>Cladogenesis and Genomic Streamlining in Extracellular Endosymbionts of Tropical Stink Bugs.</title>
        <authorList>
            <person name="Otero-Bravo A."/>
            <person name="Goffredi S."/>
            <person name="Sabree Z.L."/>
        </authorList>
    </citation>
    <scope>NUCLEOTIDE SEQUENCE [LARGE SCALE GENOMIC DNA]</scope>
    <source>
        <strain evidence="16 17">SoEL</strain>
    </source>
</reference>
<dbReference type="SFLD" id="SFLDF00029">
    <property type="entry name" value="phosphoserine_phosphatase"/>
    <property type="match status" value="1"/>
</dbReference>
<dbReference type="InterPro" id="IPR050582">
    <property type="entry name" value="HAD-like_SerB"/>
</dbReference>
<evidence type="ECO:0000256" key="2">
    <source>
        <dbReference type="ARBA" id="ARBA00005135"/>
    </source>
</evidence>
<dbReference type="UniPathway" id="UPA00135">
    <property type="reaction ID" value="UER00198"/>
</dbReference>
<evidence type="ECO:0000259" key="15">
    <source>
        <dbReference type="Pfam" id="PF18429"/>
    </source>
</evidence>
<organism evidence="16 17">
    <name type="scientific">Candidatus Pantoea edessiphila</name>
    <dbReference type="NCBI Taxonomy" id="2044610"/>
    <lineage>
        <taxon>Bacteria</taxon>
        <taxon>Pseudomonadati</taxon>
        <taxon>Pseudomonadota</taxon>
        <taxon>Gammaproteobacteria</taxon>
        <taxon>Enterobacterales</taxon>
        <taxon>Erwiniaceae</taxon>
        <taxon>Pantoea</taxon>
    </lineage>
</organism>
<evidence type="ECO:0000256" key="10">
    <source>
        <dbReference type="ARBA" id="ARBA00023299"/>
    </source>
</evidence>
<dbReference type="GO" id="GO:0005737">
    <property type="term" value="C:cytoplasm"/>
    <property type="evidence" value="ECO:0007669"/>
    <property type="project" value="TreeGrafter"/>
</dbReference>
<dbReference type="InterPro" id="IPR036412">
    <property type="entry name" value="HAD-like_sf"/>
</dbReference>
<dbReference type="SUPFAM" id="SSF56784">
    <property type="entry name" value="HAD-like"/>
    <property type="match status" value="1"/>
</dbReference>
<keyword evidence="10" id="KW-0718">Serine biosynthesis</keyword>
<keyword evidence="7" id="KW-0479">Metal-binding</keyword>
<dbReference type="Proteomes" id="UP000296144">
    <property type="component" value="Unassembled WGS sequence"/>
</dbReference>
<proteinExistence type="inferred from homology"/>
<dbReference type="Pfam" id="PF18429">
    <property type="entry name" value="DUF5609"/>
    <property type="match status" value="1"/>
</dbReference>
<comment type="similarity">
    <text evidence="3">Belongs to the HAD-like hydrolase superfamily. SerB family.</text>
</comment>
<dbReference type="OrthoDB" id="9792539at2"/>
<keyword evidence="9" id="KW-0460">Magnesium</keyword>
<evidence type="ECO:0000313" key="16">
    <source>
        <dbReference type="EMBL" id="PPI86571.1"/>
    </source>
</evidence>
<dbReference type="Gene3D" id="1.10.150.210">
    <property type="entry name" value="Phosphoserine phosphatase, domain 2"/>
    <property type="match status" value="1"/>
</dbReference>
<feature type="active site" description="Nucleophile" evidence="14">
    <location>
        <position position="114"/>
    </location>
</feature>
<evidence type="ECO:0000256" key="14">
    <source>
        <dbReference type="PIRSR" id="PIRSR604469-1"/>
    </source>
</evidence>
<evidence type="ECO:0000256" key="12">
    <source>
        <dbReference type="ARBA" id="ARBA00048138"/>
    </source>
</evidence>
<protein>
    <recommendedName>
        <fullName evidence="5">Phosphoserine phosphatase</fullName>
        <ecNumber evidence="4">3.1.3.3</ecNumber>
    </recommendedName>
    <alternativeName>
        <fullName evidence="11">O-phosphoserine phosphohydrolase</fullName>
    </alternativeName>
</protein>
<dbReference type="Pfam" id="PF00702">
    <property type="entry name" value="Hydrolase"/>
    <property type="match status" value="1"/>
</dbReference>
<dbReference type="AlphaFoldDB" id="A0A2P5SW81"/>
<dbReference type="InterPro" id="IPR004469">
    <property type="entry name" value="PSP"/>
</dbReference>
<dbReference type="SFLD" id="SFLDS00003">
    <property type="entry name" value="Haloacid_Dehalogenase"/>
    <property type="match status" value="1"/>
</dbReference>
<evidence type="ECO:0000256" key="9">
    <source>
        <dbReference type="ARBA" id="ARBA00022842"/>
    </source>
</evidence>
<dbReference type="FunFam" id="1.10.150.210:FF:000001">
    <property type="entry name" value="Phosphoserine phosphatase"/>
    <property type="match status" value="1"/>
</dbReference>
<dbReference type="Gene3D" id="3.40.50.1000">
    <property type="entry name" value="HAD superfamily/HAD-like"/>
    <property type="match status" value="1"/>
</dbReference>
<dbReference type="NCBIfam" id="TIGR01488">
    <property type="entry name" value="HAD-SF-IB"/>
    <property type="match status" value="1"/>
</dbReference>
<evidence type="ECO:0000256" key="7">
    <source>
        <dbReference type="ARBA" id="ARBA00022723"/>
    </source>
</evidence>
<evidence type="ECO:0000313" key="17">
    <source>
        <dbReference type="Proteomes" id="UP000296144"/>
    </source>
</evidence>
<dbReference type="SFLD" id="SFLDG01137">
    <property type="entry name" value="C1.6.1:_Phosphoserine_Phosphat"/>
    <property type="match status" value="1"/>
</dbReference>
<dbReference type="RefSeq" id="WP_136130145.1">
    <property type="nucleotide sequence ID" value="NZ_PDKU01000002.1"/>
</dbReference>
<accession>A0A2P5SW81</accession>
<dbReference type="SFLD" id="SFLDG01136">
    <property type="entry name" value="C1.6:_Phosphoserine_Phosphatas"/>
    <property type="match status" value="1"/>
</dbReference>
<dbReference type="EC" id="3.1.3.3" evidence="4"/>
<dbReference type="PANTHER" id="PTHR43344:SF2">
    <property type="entry name" value="PHOSPHOSERINE PHOSPHATASE"/>
    <property type="match status" value="1"/>
</dbReference>
<evidence type="ECO:0000256" key="6">
    <source>
        <dbReference type="ARBA" id="ARBA00022605"/>
    </source>
</evidence>
<feature type="domain" description="Phosphoserine phosphatase N-terminal" evidence="15">
    <location>
        <begin position="35"/>
        <end position="97"/>
    </location>
</feature>
<comment type="caution">
    <text evidence="16">The sequence shown here is derived from an EMBL/GenBank/DDBJ whole genome shotgun (WGS) entry which is preliminary data.</text>
</comment>
<evidence type="ECO:0000256" key="11">
    <source>
        <dbReference type="ARBA" id="ARBA00031693"/>
    </source>
</evidence>
<comment type="pathway">
    <text evidence="2">Amino-acid biosynthesis; L-serine biosynthesis; L-serine from 3-phospho-D-glycerate: step 3/3.</text>
</comment>
<evidence type="ECO:0000256" key="5">
    <source>
        <dbReference type="ARBA" id="ARBA00015196"/>
    </source>
</evidence>
<evidence type="ECO:0000256" key="8">
    <source>
        <dbReference type="ARBA" id="ARBA00022801"/>
    </source>
</evidence>
<keyword evidence="8" id="KW-0378">Hydrolase</keyword>
<comment type="cofactor">
    <cofactor evidence="1">
        <name>Mg(2+)</name>
        <dbReference type="ChEBI" id="CHEBI:18420"/>
    </cofactor>
</comment>
<dbReference type="GO" id="GO:0000287">
    <property type="term" value="F:magnesium ion binding"/>
    <property type="evidence" value="ECO:0007669"/>
    <property type="project" value="TreeGrafter"/>
</dbReference>
<dbReference type="InterPro" id="IPR023214">
    <property type="entry name" value="HAD_sf"/>
</dbReference>
<feature type="active site" description="Proton donor" evidence="14">
    <location>
        <position position="116"/>
    </location>
</feature>
<dbReference type="InterPro" id="IPR041449">
    <property type="entry name" value="SerB_N"/>
</dbReference>
<sequence length="318" mass="35423">MTIDLCDLPENISHWSNFPILLTNDEIIKLYSYNKESWILYGKKLNKEILMNYRKELKIDLIVTNFWIIDEYKIASIGGLITLSAIILANKLGLDIAPLMNIPSLKKPGLLVMDMDSTAIQIECIDEIAKLAGCSDAVAKITKLAMLGKIDMIESLHQRVAMLKGVDISILKIILDNLPLTSGLIQIVNKLHLLHWKIAIISSGFKYYASHLESKLNLSYVIANNLEVYNGKLTGKIIGPIVDSRYKLISLKKIAQRLLIPLEQTVAVGDGFNDLLMIKSAALGIAYHANSIVNKQVETKIVHSDLMGIFCILSSTIH</sequence>
<keyword evidence="17" id="KW-1185">Reference proteome</keyword>
<dbReference type="Gene3D" id="3.30.70.2020">
    <property type="match status" value="1"/>
</dbReference>
<comment type="catalytic activity">
    <reaction evidence="13">
        <text>O-phospho-D-serine + H2O = D-serine + phosphate</text>
        <dbReference type="Rhea" id="RHEA:24873"/>
        <dbReference type="ChEBI" id="CHEBI:15377"/>
        <dbReference type="ChEBI" id="CHEBI:35247"/>
        <dbReference type="ChEBI" id="CHEBI:43474"/>
        <dbReference type="ChEBI" id="CHEBI:58680"/>
        <dbReference type="EC" id="3.1.3.3"/>
    </reaction>
</comment>
<evidence type="ECO:0000256" key="3">
    <source>
        <dbReference type="ARBA" id="ARBA00009184"/>
    </source>
</evidence>